<dbReference type="SUPFAM" id="SSF53167">
    <property type="entry name" value="Purine and uridine phosphorylases"/>
    <property type="match status" value="1"/>
</dbReference>
<evidence type="ECO:0000313" key="10">
    <source>
        <dbReference type="EMBL" id="KGF57179.1"/>
    </source>
</evidence>
<comment type="caution">
    <text evidence="10">The sequence shown here is derived from an EMBL/GenBank/DDBJ whole genome shotgun (WGS) entry which is preliminary data.</text>
</comment>
<dbReference type="eggNOG" id="COG0005">
    <property type="taxonomic scope" value="Bacteria"/>
</dbReference>
<dbReference type="PATRIC" id="fig|742738.3.peg.412"/>
<evidence type="ECO:0000256" key="1">
    <source>
        <dbReference type="ARBA" id="ARBA00002678"/>
    </source>
</evidence>
<feature type="binding site" evidence="8">
    <location>
        <position position="214"/>
    </location>
    <ligand>
        <name>phosphate</name>
        <dbReference type="ChEBI" id="CHEBI:43474"/>
    </ligand>
</feature>
<comment type="similarity">
    <text evidence="3 7">Belongs to the PNP/MTAP phosphorylase family.</text>
</comment>
<dbReference type="NCBIfam" id="TIGR01700">
    <property type="entry name" value="PNPH"/>
    <property type="match status" value="1"/>
</dbReference>
<feature type="binding site" evidence="8">
    <location>
        <position position="195"/>
    </location>
    <ligand>
        <name>a purine D-ribonucleoside</name>
        <dbReference type="ChEBI" id="CHEBI:142355"/>
    </ligand>
</feature>
<evidence type="ECO:0000259" key="9">
    <source>
        <dbReference type="Pfam" id="PF01048"/>
    </source>
</evidence>
<dbReference type="Gene3D" id="3.40.50.1580">
    <property type="entry name" value="Nucleoside phosphorylase domain"/>
    <property type="match status" value="1"/>
</dbReference>
<dbReference type="InterPro" id="IPR035994">
    <property type="entry name" value="Nucleoside_phosphorylase_sf"/>
</dbReference>
<proteinExistence type="inferred from homology"/>
<dbReference type="NCBIfam" id="NF006054">
    <property type="entry name" value="PRK08202.1"/>
    <property type="match status" value="1"/>
</dbReference>
<evidence type="ECO:0000256" key="2">
    <source>
        <dbReference type="ARBA" id="ARBA00005058"/>
    </source>
</evidence>
<dbReference type="InterPro" id="IPR000845">
    <property type="entry name" value="Nucleoside_phosphorylase_d"/>
</dbReference>
<comment type="function">
    <text evidence="1">The purine nucleoside phosphorylases catalyze the phosphorolytic breakdown of the N-glycosidic bond in the beta-(deoxy)ribonucleoside molecules, with the formation of the corresponding free purine bases and pentose-1-phosphate. Cleaves guanosine, inosine, 2'-deoxyguanosine and 2'-deoxyinosine.</text>
</comment>
<dbReference type="Pfam" id="PF01048">
    <property type="entry name" value="PNP_UDP_1"/>
    <property type="match status" value="1"/>
</dbReference>
<dbReference type="RefSeq" id="WP_007493723.1">
    <property type="nucleotide sequence ID" value="NZ_KN174161.1"/>
</dbReference>
<dbReference type="InterPro" id="IPR011270">
    <property type="entry name" value="Pur_Nuc_Pase_Ino/Guo-sp"/>
</dbReference>
<dbReference type="EMBL" id="ADLO01000012">
    <property type="protein sequence ID" value="KGF57179.1"/>
    <property type="molecule type" value="Genomic_DNA"/>
</dbReference>
<comment type="pathway">
    <text evidence="2 7">Purine metabolism; purine nucleoside salvage.</text>
</comment>
<dbReference type="EC" id="2.4.2.1" evidence="7"/>
<dbReference type="GO" id="GO:0005737">
    <property type="term" value="C:cytoplasm"/>
    <property type="evidence" value="ECO:0007669"/>
    <property type="project" value="TreeGrafter"/>
</dbReference>
<evidence type="ECO:0000256" key="6">
    <source>
        <dbReference type="ARBA" id="ARBA00048556"/>
    </source>
</evidence>
<feature type="binding site" evidence="8">
    <location>
        <begin position="83"/>
        <end position="85"/>
    </location>
    <ligand>
        <name>phosphate</name>
        <dbReference type="ChEBI" id="CHEBI:43474"/>
    </ligand>
</feature>
<reference evidence="10 11" key="1">
    <citation type="submission" date="2011-08" db="EMBL/GenBank/DDBJ databases">
        <title>The Genome Sequence of Clostridium orbiscindens 1_3_50AFAA.</title>
        <authorList>
            <consortium name="The Broad Institute Genome Sequencing Platform"/>
            <person name="Earl A."/>
            <person name="Ward D."/>
            <person name="Feldgarden M."/>
            <person name="Gevers D."/>
            <person name="Daigneault M."/>
            <person name="Strauss J."/>
            <person name="Allen-Vercoe E."/>
            <person name="Young S.K."/>
            <person name="Zeng Q."/>
            <person name="Gargeya S."/>
            <person name="Fitzgerald M."/>
            <person name="Haas B."/>
            <person name="Abouelleil A."/>
            <person name="Alvarado L."/>
            <person name="Arachchi H.M."/>
            <person name="Berlin A."/>
            <person name="Brown A."/>
            <person name="Chapman S.B."/>
            <person name="Chen Z."/>
            <person name="Dunbar C."/>
            <person name="Freedman E."/>
            <person name="Gearin G."/>
            <person name="Gellesch M."/>
            <person name="Goldberg J."/>
            <person name="Griggs A."/>
            <person name="Gujja S."/>
            <person name="Heiman D."/>
            <person name="Howarth C."/>
            <person name="Larson L."/>
            <person name="Lui A."/>
            <person name="MacDonald P.J.P."/>
            <person name="Montmayeur A."/>
            <person name="Murphy C."/>
            <person name="Neiman D."/>
            <person name="Pearson M."/>
            <person name="Priest M."/>
            <person name="Roberts A."/>
            <person name="Saif S."/>
            <person name="Shea T."/>
            <person name="Shenoy N."/>
            <person name="Sisk P."/>
            <person name="Stolte C."/>
            <person name="Sykes S."/>
            <person name="Wortman J."/>
            <person name="Nusbaum C."/>
            <person name="Birren B."/>
        </authorList>
    </citation>
    <scope>NUCLEOTIDE SEQUENCE [LARGE SCALE GENOMIC DNA]</scope>
    <source>
        <strain evidence="10 11">1_3_50AFAA</strain>
    </source>
</reference>
<keyword evidence="11" id="KW-1185">Reference proteome</keyword>
<dbReference type="InterPro" id="IPR011268">
    <property type="entry name" value="Purine_phosphorylase"/>
</dbReference>
<accession>A0A096DHZ4</accession>
<feature type="binding site" evidence="8">
    <location>
        <position position="32"/>
    </location>
    <ligand>
        <name>phosphate</name>
        <dbReference type="ChEBI" id="CHEBI:43474"/>
    </ligand>
</feature>
<dbReference type="GO" id="GO:0009116">
    <property type="term" value="P:nucleoside metabolic process"/>
    <property type="evidence" value="ECO:0007669"/>
    <property type="project" value="InterPro"/>
</dbReference>
<feature type="binding site" evidence="8">
    <location>
        <position position="237"/>
    </location>
    <ligand>
        <name>a purine D-ribonucleoside</name>
        <dbReference type="ChEBI" id="CHEBI:142355"/>
    </ligand>
</feature>
<dbReference type="HOGENOM" id="CLU_054456_1_0_9"/>
<evidence type="ECO:0000256" key="7">
    <source>
        <dbReference type="PIRNR" id="PIRNR000477"/>
    </source>
</evidence>
<feature type="binding site" evidence="8">
    <location>
        <position position="115"/>
    </location>
    <ligand>
        <name>phosphate</name>
        <dbReference type="ChEBI" id="CHEBI:43474"/>
    </ligand>
</feature>
<dbReference type="CDD" id="cd09009">
    <property type="entry name" value="PNP-EcPNPII_like"/>
    <property type="match status" value="1"/>
</dbReference>
<dbReference type="PIRSF" id="PIRSF000477">
    <property type="entry name" value="PurNPase"/>
    <property type="match status" value="1"/>
</dbReference>
<evidence type="ECO:0000256" key="8">
    <source>
        <dbReference type="PIRSR" id="PIRSR000477-2"/>
    </source>
</evidence>
<sequence>MNYTFAQYQESADYIRSQIGGFAPKVAMILGSGLGYMGDIVENPIAVPYQNIPHFKVSTAPGHKGQLVFGTLEGQKVAVMQGRMHHYEGYSYEEVSYAVRVLRLLGCDTLIVTNAAGCVNLDWKAGDLMLIADHIKFFMESPLRGENLPEFGVRFPDASHLYTPALREMARQTARELGIELREGVYMYFPGPQYETPAEVRAARVLGADAAGMSTAPEVITAGHCGMRVLGFTLLSNMGAGILDQPLSEQEVLDAAAACRDKFSRLVLACLKKID</sequence>
<name>A0A096DHZ4_FLAPL</name>
<organism evidence="10 11">
    <name type="scientific">Flavonifractor plautii 1_3_50AFAA</name>
    <dbReference type="NCBI Taxonomy" id="742738"/>
    <lineage>
        <taxon>Bacteria</taxon>
        <taxon>Bacillati</taxon>
        <taxon>Bacillota</taxon>
        <taxon>Clostridia</taxon>
        <taxon>Eubacteriales</taxon>
        <taxon>Oscillospiraceae</taxon>
        <taxon>Flavonifractor</taxon>
    </lineage>
</organism>
<keyword evidence="4 7" id="KW-0328">Glycosyltransferase</keyword>
<dbReference type="PANTHER" id="PTHR11904">
    <property type="entry name" value="METHYLTHIOADENOSINE/PURINE NUCLEOSIDE PHOSPHORYLASE"/>
    <property type="match status" value="1"/>
</dbReference>
<gene>
    <name evidence="10" type="ORF">HMPREF9460_00390</name>
</gene>
<dbReference type="PANTHER" id="PTHR11904:SF9">
    <property type="entry name" value="PURINE NUCLEOSIDE PHOSPHORYLASE-RELATED"/>
    <property type="match status" value="1"/>
</dbReference>
<dbReference type="UniPathway" id="UPA00606"/>
<protein>
    <recommendedName>
        <fullName evidence="7">Purine nucleoside phosphorylase</fullName>
        <ecNumber evidence="7">2.4.2.1</ecNumber>
    </recommendedName>
    <alternativeName>
        <fullName evidence="7">Inosine-guanosine phosphorylase</fullName>
    </alternativeName>
</protein>
<evidence type="ECO:0000313" key="11">
    <source>
        <dbReference type="Proteomes" id="UP000029585"/>
    </source>
</evidence>
<keyword evidence="5 7" id="KW-0808">Transferase</keyword>
<dbReference type="NCBIfam" id="TIGR01697">
    <property type="entry name" value="PNPH-PUNA-XAPA"/>
    <property type="match status" value="1"/>
</dbReference>
<evidence type="ECO:0000256" key="5">
    <source>
        <dbReference type="ARBA" id="ARBA00022679"/>
    </source>
</evidence>
<evidence type="ECO:0000256" key="3">
    <source>
        <dbReference type="ARBA" id="ARBA00006751"/>
    </source>
</evidence>
<dbReference type="Proteomes" id="UP000029585">
    <property type="component" value="Unassembled WGS sequence"/>
</dbReference>
<evidence type="ECO:0000256" key="4">
    <source>
        <dbReference type="ARBA" id="ARBA00022676"/>
    </source>
</evidence>
<feature type="domain" description="Nucleoside phosphorylase" evidence="9">
    <location>
        <begin position="25"/>
        <end position="272"/>
    </location>
</feature>
<dbReference type="GeneID" id="63971772"/>
<comment type="catalytic activity">
    <reaction evidence="6">
        <text>a purine 2'-deoxy-D-ribonucleoside + phosphate = a purine nucleobase + 2-deoxy-alpha-D-ribose 1-phosphate</text>
        <dbReference type="Rhea" id="RHEA:36431"/>
        <dbReference type="ChEBI" id="CHEBI:26386"/>
        <dbReference type="ChEBI" id="CHEBI:43474"/>
        <dbReference type="ChEBI" id="CHEBI:57259"/>
        <dbReference type="ChEBI" id="CHEBI:142361"/>
        <dbReference type="EC" id="2.4.2.1"/>
    </reaction>
</comment>
<feature type="binding site" evidence="8">
    <location>
        <position position="63"/>
    </location>
    <ligand>
        <name>phosphate</name>
        <dbReference type="ChEBI" id="CHEBI:43474"/>
    </ligand>
</feature>
<dbReference type="GO" id="GO:0004731">
    <property type="term" value="F:purine-nucleoside phosphorylase activity"/>
    <property type="evidence" value="ECO:0007669"/>
    <property type="project" value="UniProtKB-EC"/>
</dbReference>
<dbReference type="AlphaFoldDB" id="A0A096DHZ4"/>